<comment type="caution">
    <text evidence="2">The sequence shown here is derived from an EMBL/GenBank/DDBJ whole genome shotgun (WGS) entry which is preliminary data.</text>
</comment>
<dbReference type="AlphaFoldDB" id="A0A6A5BID8"/>
<organism evidence="2 3">
    <name type="scientific">Naegleria fowleri</name>
    <name type="common">Brain eating amoeba</name>
    <dbReference type="NCBI Taxonomy" id="5763"/>
    <lineage>
        <taxon>Eukaryota</taxon>
        <taxon>Discoba</taxon>
        <taxon>Heterolobosea</taxon>
        <taxon>Tetramitia</taxon>
        <taxon>Eutetramitia</taxon>
        <taxon>Vahlkampfiidae</taxon>
        <taxon>Naegleria</taxon>
    </lineage>
</organism>
<dbReference type="EMBL" id="VFQX01000034">
    <property type="protein sequence ID" value="KAF0977653.1"/>
    <property type="molecule type" value="Genomic_DNA"/>
</dbReference>
<gene>
    <name evidence="2" type="ORF">FDP41_003645</name>
</gene>
<protein>
    <submittedName>
        <fullName evidence="2">Uncharacterized protein</fullName>
    </submittedName>
</protein>
<evidence type="ECO:0000313" key="2">
    <source>
        <dbReference type="EMBL" id="KAF0977653.1"/>
    </source>
</evidence>
<keyword evidence="3" id="KW-1185">Reference proteome</keyword>
<dbReference type="SUPFAM" id="SSF52540">
    <property type="entry name" value="P-loop containing nucleoside triphosphate hydrolases"/>
    <property type="match status" value="1"/>
</dbReference>
<sequence>MKNVASHLFRGKQASSTTPTLSFSRFFRGVVFGVDTLGSDSNLSLRKSLSNHHHTRNTSVRSFHTLSSLLAKDEVTTKSLSSSTGPGGNGSGAEHNHVEQPTASDDPNQKSIYMAPQPTANNNSPIQVVSTIVLSFTNYDEWTKEEVASILCMKKGEGGASLTVDDVKPLVDAGFKGNSLDNIVKDIKEVGRLAAIASLSQSKDCAQVPSSTCKTVVNWVNETLMPKLFRLWDKDQTKDALCQSKLNGGAGLTIEQAQPFYDAKFDGTTLSKIVYELEKAQPNGNELSANDIMKQIIEKYIGPPPITCETVVNWVVDELIKKDKISIPLLTFEKNLLEEIEQACHNKENDFQKFYSNTRNELATKNPNKVLTIDKVNEFEQTLRAKTTIPSVKVRFGYPNFYERYRSTKLPLIGDSIAKHELPYFTQFHITTAKDDDLLKRVDESKRSALMFMGPSGVGKTSTCVRLLCHNPGMILTCSSTSEASSGLTTDALMCQAFCYLNGMKAYELFGSVEQIVLFVFICRLIYISKLIDEAKQMPTVFEYFVQRDKDGNIINGGILPYLAYMQSNGKTDASQKALEYTLEYVYSSPDVLRGFIDNLVTKIIDSLNDNSALFGIVKKIEHFVVVIDEANVYARKNTDSDAGNSYIGGCEKLSELISSSGEKRGLLTKFAQLIGTIRKFHVSIFSGTNFSVDVGGIIQSALGKTEAKIDIVKIFDFGLIARDDTISFLEKHINIPDNEKKEILFYLHEKGYKYFRRRLITWALEKLSPKNDLIEAIKKVIKLFLLAAKKNIIDRYNETYNSKLALRLETQQAIQQGIQDAVVKYVAHYRFPFLGSEFKVHIDGVADALLSSGFSGPESTAFEKYQTRRYFVFSAKDFLGYILGLKFLKEILPNKDDPKLKASNDSELKELDDSELDDLELDDSELFKELNDSELMKRIIQEMIKLLLESSDHNIDLESIVMLRLAELDGTRLSDIGCFKPLITNNPNLKDHIFKCKHCLDPNGYIEYCISKGVIQPKKKKNLNGEQLFWTHFAEKKWDLLDGVFITLSNSHHNDLFGINRIDGSTNLIIPMGFQCKVQAGTKFDPHSYFSSTIPELFYLDNYGKLKSETLYNLNSNHIEETKINNVNCFVVKDNSKKIIDDVNGKGMKVNSSAKWYNDIRNDVLEVFKSSKMMHVCIGLHATETFSKEVVKKYQKNYLCSFIDMSNYDSLFDGKQETYLKNFLNTVAERVNSNNKTNNMK</sequence>
<evidence type="ECO:0000313" key="3">
    <source>
        <dbReference type="Proteomes" id="UP000444721"/>
    </source>
</evidence>
<feature type="compositionally biased region" description="Polar residues" evidence="1">
    <location>
        <begin position="99"/>
        <end position="111"/>
    </location>
</feature>
<name>A0A6A5BID8_NAEFO</name>
<dbReference type="VEuPathDB" id="AmoebaDB:NF0092860"/>
<evidence type="ECO:0000256" key="1">
    <source>
        <dbReference type="SAM" id="MobiDB-lite"/>
    </source>
</evidence>
<dbReference type="VEuPathDB" id="AmoebaDB:FDP41_003645"/>
<dbReference type="VEuPathDB" id="AmoebaDB:NF0132260"/>
<feature type="region of interest" description="Disordered" evidence="1">
    <location>
        <begin position="75"/>
        <end position="120"/>
    </location>
</feature>
<dbReference type="InterPro" id="IPR027417">
    <property type="entry name" value="P-loop_NTPase"/>
</dbReference>
<dbReference type="GeneID" id="68110863"/>
<dbReference type="RefSeq" id="XP_044562366.1">
    <property type="nucleotide sequence ID" value="XM_044706972.1"/>
</dbReference>
<dbReference type="Proteomes" id="UP000444721">
    <property type="component" value="Unassembled WGS sequence"/>
</dbReference>
<dbReference type="VEuPathDB" id="AmoebaDB:NF0043990"/>
<dbReference type="VEuPathDB" id="AmoebaDB:NF0105110"/>
<dbReference type="VEuPathDB" id="AmoebaDB:NF0091760"/>
<accession>A0A6A5BID8</accession>
<dbReference type="OrthoDB" id="10355467at2759"/>
<dbReference type="VEuPathDB" id="AmoebaDB:NfTy_069930"/>
<reference evidence="2 3" key="1">
    <citation type="journal article" date="2019" name="Sci. Rep.">
        <title>Nanopore sequencing improves the draft genome of the human pathogenic amoeba Naegleria fowleri.</title>
        <authorList>
            <person name="Liechti N."/>
            <person name="Schurch N."/>
            <person name="Bruggmann R."/>
            <person name="Wittwer M."/>
        </authorList>
    </citation>
    <scope>NUCLEOTIDE SEQUENCE [LARGE SCALE GENOMIC DNA]</scope>
    <source>
        <strain evidence="2 3">ATCC 30894</strain>
    </source>
</reference>
<proteinExistence type="predicted"/>